<evidence type="ECO:0000256" key="4">
    <source>
        <dbReference type="RuleBase" id="RU003869"/>
    </source>
</evidence>
<dbReference type="EMBL" id="KC967298">
    <property type="protein sequence ID" value="AGR42857.1"/>
    <property type="molecule type" value="Genomic_DNA"/>
</dbReference>
<evidence type="ECO:0000256" key="1">
    <source>
        <dbReference type="ARBA" id="ARBA00009356"/>
    </source>
</evidence>
<dbReference type="SUPFAM" id="SSF56053">
    <property type="entry name" value="Ribosomal protein L6"/>
    <property type="match status" value="2"/>
</dbReference>
<dbReference type="Pfam" id="PF00347">
    <property type="entry name" value="Ribosomal_L6"/>
    <property type="match status" value="1"/>
</dbReference>
<dbReference type="GO" id="GO:0019843">
    <property type="term" value="F:rRNA binding"/>
    <property type="evidence" value="ECO:0007669"/>
    <property type="project" value="InterPro"/>
</dbReference>
<dbReference type="EMBL" id="KC967303">
    <property type="protein sequence ID" value="AGR43072.1"/>
    <property type="molecule type" value="Genomic_DNA"/>
</dbReference>
<dbReference type="PROSITE" id="PS00525">
    <property type="entry name" value="RIBOSOMAL_L6_1"/>
    <property type="match status" value="1"/>
</dbReference>
<dbReference type="EMBL" id="KC967295">
    <property type="protein sequence ID" value="AGR42728.1"/>
    <property type="molecule type" value="Genomic_DNA"/>
</dbReference>
<dbReference type="AlphaFoldDB" id="Q0P3I5"/>
<dbReference type="GO" id="GO:0006412">
    <property type="term" value="P:translation"/>
    <property type="evidence" value="ECO:0007669"/>
    <property type="project" value="InterPro"/>
</dbReference>
<dbReference type="FunCoup" id="Q0P3I5">
    <property type="interactions" value="197"/>
</dbReference>
<evidence type="ECO:0000313" key="14">
    <source>
        <dbReference type="EMBL" id="AGR43029.1"/>
    </source>
</evidence>
<dbReference type="EMBL" id="KC967294">
    <property type="protein sequence ID" value="AGR42685.1"/>
    <property type="molecule type" value="Genomic_DNA"/>
</dbReference>
<dbReference type="EMBL" id="KC967301">
    <property type="protein sequence ID" value="AGR42986.1"/>
    <property type="molecule type" value="Genomic_DNA"/>
</dbReference>
<organism evidence="19 20">
    <name type="scientific">Ostreococcus tauri</name>
    <name type="common">Marine green alga</name>
    <dbReference type="NCBI Taxonomy" id="70448"/>
    <lineage>
        <taxon>Eukaryota</taxon>
        <taxon>Viridiplantae</taxon>
        <taxon>Chlorophyta</taxon>
        <taxon>Mamiellophyceae</taxon>
        <taxon>Mamiellales</taxon>
        <taxon>Bathycoccaceae</taxon>
        <taxon>Ostreococcus</taxon>
    </lineage>
</organism>
<dbReference type="EMBL" id="KC967296">
    <property type="protein sequence ID" value="AGR42771.1"/>
    <property type="molecule type" value="Genomic_DNA"/>
</dbReference>
<dbReference type="EMBL" id="KC967297">
    <property type="protein sequence ID" value="AGR42814.1"/>
    <property type="molecule type" value="Genomic_DNA"/>
</dbReference>
<dbReference type="GO" id="GO:1990904">
    <property type="term" value="C:ribonucleoprotein complex"/>
    <property type="evidence" value="ECO:0007669"/>
    <property type="project" value="UniProtKB-KW"/>
</dbReference>
<comment type="similarity">
    <text evidence="1 4">Belongs to the universal ribosomal protein uL6 family.</text>
</comment>
<reference evidence="6" key="3">
    <citation type="journal article" date="2013" name="Genome Biol. Evol.">
        <title>Organellar Inheritance in the Green Lineage: Insights from Ostreococcus tauri.</title>
        <authorList>
            <person name="Blanc-Mathieu R."/>
            <person name="Sanchez-Ferandin S."/>
            <person name="Eyre-Walker A."/>
            <person name="Piganeau G."/>
        </authorList>
    </citation>
    <scope>NUCLEOTIDE SEQUENCE</scope>
    <source>
        <strain evidence="7">RCC1108</strain>
        <strain evidence="8">RCC1110</strain>
        <strain evidence="9">RCC1112</strain>
        <strain evidence="10">RCC1114</strain>
        <strain evidence="11">RCC1115</strain>
        <strain evidence="12">RCC1116</strain>
        <strain evidence="13">RCC1117</strain>
        <strain evidence="14">RCC1118</strain>
        <strain evidence="15">RCC1123</strain>
        <strain evidence="16">RCC1558</strain>
        <strain evidence="17">RCC1559</strain>
        <strain evidence="18">RCC1561</strain>
        <strain evidence="6">RCC745-2009</strain>
    </source>
</reference>
<dbReference type="EMBL" id="KC967302">
    <property type="protein sequence ID" value="AGR43029.1"/>
    <property type="molecule type" value="Genomic_DNA"/>
</dbReference>
<dbReference type="PRINTS" id="PR00059">
    <property type="entry name" value="RIBOSOMALL6"/>
</dbReference>
<evidence type="ECO:0000313" key="15">
    <source>
        <dbReference type="EMBL" id="AGR43072.1"/>
    </source>
</evidence>
<geneLocation type="mitochondrion" evidence="19"/>
<feature type="domain" description="Large ribosomal subunit protein uL6 alpha-beta" evidence="5">
    <location>
        <begin position="100"/>
        <end position="172"/>
    </location>
</feature>
<dbReference type="GO" id="GO:0005840">
    <property type="term" value="C:ribosome"/>
    <property type="evidence" value="ECO:0007669"/>
    <property type="project" value="UniProtKB-KW"/>
</dbReference>
<dbReference type="EMBL" id="KC967299">
    <property type="protein sequence ID" value="AGR42900.1"/>
    <property type="molecule type" value="Genomic_DNA"/>
</dbReference>
<evidence type="ECO:0000313" key="20">
    <source>
        <dbReference type="Proteomes" id="UP000009170"/>
    </source>
</evidence>
<dbReference type="STRING" id="70448.Q0P3I5"/>
<dbReference type="Proteomes" id="UP000009170">
    <property type="component" value="Mitochondrion"/>
</dbReference>
<evidence type="ECO:0000256" key="3">
    <source>
        <dbReference type="ARBA" id="ARBA00023274"/>
    </source>
</evidence>
<reference evidence="19" key="1">
    <citation type="journal article" date="2006" name="Mol. Biol. Evol.">
        <title>The Chloroplast and Mitochondrial DNA sequence of Ostreococcus tauri: organelle genomes of the smallest eukaryote are examples of compaction.</title>
        <authorList>
            <person name="Robbens S."/>
            <person name="Derelle E."/>
            <person name="Ferraz C."/>
            <person name="Wuyts J."/>
            <person name="Moreau H."/>
            <person name="Van de Peer Y."/>
        </authorList>
    </citation>
    <scope>NUCLEOTIDE SEQUENCE</scope>
    <source>
        <strain evidence="19">OTTH0595</strain>
    </source>
</reference>
<dbReference type="GO" id="GO:0003735">
    <property type="term" value="F:structural constituent of ribosome"/>
    <property type="evidence" value="ECO:0007669"/>
    <property type="project" value="InterPro"/>
</dbReference>
<name>Q0P3I5_OSTTA</name>
<dbReference type="PANTHER" id="PTHR11655:SF17">
    <property type="entry name" value="RIBOSOMAL PROTEIN L6-RELATED"/>
    <property type="match status" value="1"/>
</dbReference>
<dbReference type="InterPro" id="IPR020040">
    <property type="entry name" value="Ribosomal_uL6_a/b-dom"/>
</dbReference>
<protein>
    <submittedName>
        <fullName evidence="19">Mitochondrion, complete genome</fullName>
    </submittedName>
    <submittedName>
        <fullName evidence="6">Ribosomal protein L6</fullName>
    </submittedName>
</protein>
<dbReference type="EMBL" id="KC967306">
    <property type="protein sequence ID" value="AGR43201.1"/>
    <property type="molecule type" value="Genomic_DNA"/>
</dbReference>
<keyword evidence="20" id="KW-1185">Reference proteome</keyword>
<keyword evidence="3 4" id="KW-0687">Ribonucleoprotein</keyword>
<dbReference type="InterPro" id="IPR000702">
    <property type="entry name" value="Ribosomal_uL6-like"/>
</dbReference>
<dbReference type="InterPro" id="IPR002358">
    <property type="entry name" value="Ribosomal_uL6_CS"/>
</dbReference>
<evidence type="ECO:0000313" key="8">
    <source>
        <dbReference type="EMBL" id="AGR42771.1"/>
    </source>
</evidence>
<evidence type="ECO:0000313" key="13">
    <source>
        <dbReference type="EMBL" id="AGR42986.1"/>
    </source>
</evidence>
<evidence type="ECO:0000256" key="2">
    <source>
        <dbReference type="ARBA" id="ARBA00022980"/>
    </source>
</evidence>
<keyword evidence="2 4" id="KW-0689">Ribosomal protein</keyword>
<gene>
    <name evidence="19" type="ordered locus">OtMtg00060</name>
</gene>
<reference evidence="19 20" key="2">
    <citation type="journal article" date="2007" name="Mol. Biol. Evol.">
        <title>The complete chloroplast and mitochondrial DNA sequence of Ostreococcus tauri: organelle genomes of the smallest eukaryote are examples of compaction.</title>
        <authorList>
            <person name="Robbens S."/>
            <person name="Derelle E."/>
            <person name="Ferraz C."/>
            <person name="Wuyts J."/>
            <person name="Moreau H."/>
            <person name="Van de Peer Y."/>
        </authorList>
    </citation>
    <scope>NUCLEOTIDE SEQUENCE [LARGE SCALE GENOMIC DNA]</scope>
    <source>
        <strain evidence="19 20">OTTH0595</strain>
    </source>
</reference>
<sequence length="187" mass="20870">MKSISITKQSVVVPSTITVHVADSTLRFEGPLGKISVNLAHHDQFGECFFSLKLLEGGQHLLSFSTTQRKGKTFLNAFKASLLQYFTGLTQGFLVSLECVGIGYKVHYEKNVLHMKLGFSHLTTFQVPQDVQVFSPKPNIICFFGVDKKRLHKVAADVQSLKFPDAYKGKGLRFTHIPVSLKEGKKK</sequence>
<dbReference type="Gene3D" id="3.90.930.12">
    <property type="entry name" value="Ribosomal protein L6, alpha-beta domain"/>
    <property type="match status" value="2"/>
</dbReference>
<dbReference type="InterPro" id="IPR019906">
    <property type="entry name" value="Ribosomal_uL6_bac-type"/>
</dbReference>
<evidence type="ECO:0000313" key="17">
    <source>
        <dbReference type="EMBL" id="AGR43158.1"/>
    </source>
</evidence>
<dbReference type="EMBL" id="CR954200">
    <property type="protein sequence ID" value="CAL36392.1"/>
    <property type="molecule type" value="Genomic_DNA"/>
</dbReference>
<evidence type="ECO:0000259" key="5">
    <source>
        <dbReference type="Pfam" id="PF00347"/>
    </source>
</evidence>
<evidence type="ECO:0000313" key="10">
    <source>
        <dbReference type="EMBL" id="AGR42857.1"/>
    </source>
</evidence>
<dbReference type="EMBL" id="KC967300">
    <property type="protein sequence ID" value="AGR42943.1"/>
    <property type="molecule type" value="Genomic_DNA"/>
</dbReference>
<dbReference type="SMR" id="Q0P3I5"/>
<evidence type="ECO:0000313" key="9">
    <source>
        <dbReference type="EMBL" id="AGR42814.1"/>
    </source>
</evidence>
<accession>Q0P3I5</accession>
<proteinExistence type="inferred from homology"/>
<evidence type="ECO:0000313" key="18">
    <source>
        <dbReference type="EMBL" id="AGR43201.1"/>
    </source>
</evidence>
<evidence type="ECO:0000313" key="12">
    <source>
        <dbReference type="EMBL" id="AGR42943.1"/>
    </source>
</evidence>
<evidence type="ECO:0000313" key="16">
    <source>
        <dbReference type="EMBL" id="AGR43115.1"/>
    </source>
</evidence>
<evidence type="ECO:0000313" key="7">
    <source>
        <dbReference type="EMBL" id="AGR42728.1"/>
    </source>
</evidence>
<evidence type="ECO:0000313" key="19">
    <source>
        <dbReference type="EMBL" id="CAL36392.1"/>
    </source>
</evidence>
<evidence type="ECO:0000313" key="6">
    <source>
        <dbReference type="EMBL" id="AGR42685.1"/>
    </source>
</evidence>
<dbReference type="PIRSF" id="PIRSF002162">
    <property type="entry name" value="Ribosomal_L6"/>
    <property type="match status" value="1"/>
</dbReference>
<dbReference type="PANTHER" id="PTHR11655">
    <property type="entry name" value="60S/50S RIBOSOMAL PROTEIN L6/L9"/>
    <property type="match status" value="1"/>
</dbReference>
<keyword evidence="19" id="KW-0496">Mitochondrion</keyword>
<evidence type="ECO:0000313" key="11">
    <source>
        <dbReference type="EMBL" id="AGR42900.1"/>
    </source>
</evidence>
<dbReference type="EMBL" id="KC967305">
    <property type="protein sequence ID" value="AGR43158.1"/>
    <property type="molecule type" value="Genomic_DNA"/>
</dbReference>
<dbReference type="InterPro" id="IPR036789">
    <property type="entry name" value="Ribosomal_uL6-like_a/b-dom_sf"/>
</dbReference>
<dbReference type="KEGG" id="ota:OstapMp06"/>
<dbReference type="EMBL" id="KC967304">
    <property type="protein sequence ID" value="AGR43115.1"/>
    <property type="molecule type" value="Genomic_DNA"/>
</dbReference>